<dbReference type="OMA" id="GHMARRC"/>
<dbReference type="KEGG" id="sre:PTSG_11683"/>
<dbReference type="SMART" id="SM00368">
    <property type="entry name" value="LRR_RI"/>
    <property type="match status" value="6"/>
</dbReference>
<evidence type="ECO:0000313" key="4">
    <source>
        <dbReference type="EMBL" id="EGD76364.1"/>
    </source>
</evidence>
<dbReference type="GO" id="GO:0048471">
    <property type="term" value="C:perinuclear region of cytoplasm"/>
    <property type="evidence" value="ECO:0007669"/>
    <property type="project" value="TreeGrafter"/>
</dbReference>
<organism evidence="5">
    <name type="scientific">Salpingoeca rosetta (strain ATCC 50818 / BSB-021)</name>
    <dbReference type="NCBI Taxonomy" id="946362"/>
    <lineage>
        <taxon>Eukaryota</taxon>
        <taxon>Choanoflagellata</taxon>
        <taxon>Craspedida</taxon>
        <taxon>Salpingoecidae</taxon>
        <taxon>Salpingoeca</taxon>
    </lineage>
</organism>
<dbReference type="AlphaFoldDB" id="F2TYA5"/>
<dbReference type="InParanoid" id="F2TYA5"/>
<dbReference type="InterPro" id="IPR027038">
    <property type="entry name" value="RanGap"/>
</dbReference>
<dbReference type="GO" id="GO:0005096">
    <property type="term" value="F:GTPase activator activity"/>
    <property type="evidence" value="ECO:0007669"/>
    <property type="project" value="UniProtKB-KW"/>
</dbReference>
<dbReference type="PANTHER" id="PTHR24113">
    <property type="entry name" value="RAN GTPASE-ACTIVATING PROTEIN 1"/>
    <property type="match status" value="1"/>
</dbReference>
<dbReference type="PANTHER" id="PTHR24113:SF12">
    <property type="entry name" value="RAN GTPASE-ACTIVATING PROTEIN 1"/>
    <property type="match status" value="1"/>
</dbReference>
<dbReference type="Proteomes" id="UP000007799">
    <property type="component" value="Unassembled WGS sequence"/>
</dbReference>
<evidence type="ECO:0000256" key="2">
    <source>
        <dbReference type="ARBA" id="ARBA00022614"/>
    </source>
</evidence>
<reference evidence="4" key="1">
    <citation type="submission" date="2009-08" db="EMBL/GenBank/DDBJ databases">
        <title>Annotation of Salpingoeca rosetta.</title>
        <authorList>
            <consortium name="The Broad Institute Genome Sequencing Platform"/>
            <person name="Russ C."/>
            <person name="Cuomo C."/>
            <person name="Burger G."/>
            <person name="Gray M.W."/>
            <person name="Holland P.W.H."/>
            <person name="King N."/>
            <person name="Lang F.B.F."/>
            <person name="Roger A.J."/>
            <person name="Ruiz-Trillo I."/>
            <person name="Young S.K."/>
            <person name="Zeng Q."/>
            <person name="Gargeya S."/>
            <person name="Alvarado L."/>
            <person name="Berlin A."/>
            <person name="Chapman S.B."/>
            <person name="Chen Z."/>
            <person name="Freedman E."/>
            <person name="Gellesch M."/>
            <person name="Goldberg J."/>
            <person name="Griggs A."/>
            <person name="Gujja S."/>
            <person name="Heilman E."/>
            <person name="Heiman D."/>
            <person name="Howarth C."/>
            <person name="Mehta T."/>
            <person name="Neiman D."/>
            <person name="Pearson M."/>
            <person name="Roberts A."/>
            <person name="Saif S."/>
            <person name="Shea T."/>
            <person name="Shenoy N."/>
            <person name="Sisk P."/>
            <person name="Stolte C."/>
            <person name="Sykes S."/>
            <person name="White J."/>
            <person name="Yandava C."/>
            <person name="Haas B."/>
            <person name="Nusbaum C."/>
            <person name="Birren B."/>
        </authorList>
    </citation>
    <scope>NUCLEOTIDE SEQUENCE [LARGE SCALE GENOMIC DNA]</scope>
    <source>
        <strain evidence="4">ATCC 50818</strain>
    </source>
</reference>
<dbReference type="Pfam" id="PF13516">
    <property type="entry name" value="LRR_6"/>
    <property type="match status" value="3"/>
</dbReference>
<dbReference type="eggNOG" id="KOG1909">
    <property type="taxonomic scope" value="Eukaryota"/>
</dbReference>
<dbReference type="OrthoDB" id="184583at2759"/>
<dbReference type="GO" id="GO:0005634">
    <property type="term" value="C:nucleus"/>
    <property type="evidence" value="ECO:0007669"/>
    <property type="project" value="TreeGrafter"/>
</dbReference>
<name>F2TYA5_SALR5</name>
<evidence type="ECO:0000256" key="3">
    <source>
        <dbReference type="ARBA" id="ARBA00022737"/>
    </source>
</evidence>
<dbReference type="EMBL" id="GL832956">
    <property type="protein sequence ID" value="EGD76364.1"/>
    <property type="molecule type" value="Genomic_DNA"/>
</dbReference>
<dbReference type="GO" id="GO:0005829">
    <property type="term" value="C:cytosol"/>
    <property type="evidence" value="ECO:0007669"/>
    <property type="project" value="TreeGrafter"/>
</dbReference>
<proteinExistence type="predicted"/>
<dbReference type="InterPro" id="IPR032675">
    <property type="entry name" value="LRR_dom_sf"/>
</dbReference>
<dbReference type="GO" id="GO:0031267">
    <property type="term" value="F:small GTPase binding"/>
    <property type="evidence" value="ECO:0007669"/>
    <property type="project" value="TreeGrafter"/>
</dbReference>
<dbReference type="Gene3D" id="3.80.10.10">
    <property type="entry name" value="Ribonuclease Inhibitor"/>
    <property type="match status" value="1"/>
</dbReference>
<evidence type="ECO:0000313" key="5">
    <source>
        <dbReference type="Proteomes" id="UP000007799"/>
    </source>
</evidence>
<keyword evidence="5" id="KW-1185">Reference proteome</keyword>
<dbReference type="STRING" id="946362.F2TYA5"/>
<dbReference type="RefSeq" id="XP_004998539.1">
    <property type="nucleotide sequence ID" value="XM_004998482.1"/>
</dbReference>
<dbReference type="GeneID" id="16079131"/>
<keyword evidence="2" id="KW-0433">Leucine-rich repeat</keyword>
<keyword evidence="3" id="KW-0677">Repeat</keyword>
<dbReference type="SUPFAM" id="SSF52047">
    <property type="entry name" value="RNI-like"/>
    <property type="match status" value="1"/>
</dbReference>
<protein>
    <submittedName>
        <fullName evidence="4">Uncharacterized protein</fullName>
    </submittedName>
</protein>
<sequence>MERQDLKDRVEWVKEAGAYKPDVNGKRVELTKPFYLTPAASDDSKGPVAGKGPVIEVPATDATAKQQTVPGEPILEAIRARDDLKTVSMEGNSYSKPFCQALAHVLSSKTTIERALFNDMFVGRKIPDIHPSLKFFAEAFLNFDNLTVLDFSDNAVNPSGAENIAPLLSQCLTLKELYLNNTGVGPAGGETIGKALQAAHARGVQLGQPYCLEKFVLGRSRLEIPGCREVSKAFARIRTLREIRINNNGIFTEGLVDFAQAVAKCPNLEVLEVSDNHLKTRAGLALAKALRHLKRLRVFISSDTGLQDRAGLAIVDSLAHTPISVLNLAYNEMSKKVLTRILTKLNGKTFELLDVQGNEFGENGYAQLEDMFPGVMPEDMDIESEAEEAEDDDDEDYDDEVIPDLSPVPTRPAAAALAAAQAQPDNEEEEVDRAVASMSLSSTATAASVYGTTAPIPLHNIIPTLKTSDNKAAFVRMALEPYLVQPTALSTLFFELCDTTDGKVTPAAAEYVDAFMRFVLQHNASAFINSVLVGLGLLKPEYVCAGRGKMRALEERIEDSRLLPAWKVLQHCIAQEYAAGVRSMVAAVASDESIQQRSASRFHAFLQQTLYMTAPKHPVNALRKAVVAAATASS</sequence>
<dbReference type="GO" id="GO:0006913">
    <property type="term" value="P:nucleocytoplasmic transport"/>
    <property type="evidence" value="ECO:0007669"/>
    <property type="project" value="TreeGrafter"/>
</dbReference>
<keyword evidence="1" id="KW-0343">GTPase activation</keyword>
<dbReference type="InterPro" id="IPR001611">
    <property type="entry name" value="Leu-rich_rpt"/>
</dbReference>
<gene>
    <name evidence="4" type="ORF">PTSG_11683</name>
</gene>
<accession>F2TYA5</accession>
<evidence type="ECO:0000256" key="1">
    <source>
        <dbReference type="ARBA" id="ARBA00022468"/>
    </source>
</evidence>